<dbReference type="EMBL" id="ML976671">
    <property type="protein sequence ID" value="KAF1975381.1"/>
    <property type="molecule type" value="Genomic_DNA"/>
</dbReference>
<proteinExistence type="predicted"/>
<name>A0A6A5VE32_9PLEO</name>
<dbReference type="Proteomes" id="UP000800036">
    <property type="component" value="Unassembled WGS sequence"/>
</dbReference>
<reference evidence="2" key="1">
    <citation type="journal article" date="2020" name="Stud. Mycol.">
        <title>101 Dothideomycetes genomes: a test case for predicting lifestyles and emergence of pathogens.</title>
        <authorList>
            <person name="Haridas S."/>
            <person name="Albert R."/>
            <person name="Binder M."/>
            <person name="Bloem J."/>
            <person name="Labutti K."/>
            <person name="Salamov A."/>
            <person name="Andreopoulos B."/>
            <person name="Baker S."/>
            <person name="Barry K."/>
            <person name="Bills G."/>
            <person name="Bluhm B."/>
            <person name="Cannon C."/>
            <person name="Castanera R."/>
            <person name="Culley D."/>
            <person name="Daum C."/>
            <person name="Ezra D."/>
            <person name="Gonzalez J."/>
            <person name="Henrissat B."/>
            <person name="Kuo A."/>
            <person name="Liang C."/>
            <person name="Lipzen A."/>
            <person name="Lutzoni F."/>
            <person name="Magnuson J."/>
            <person name="Mondo S."/>
            <person name="Nolan M."/>
            <person name="Ohm R."/>
            <person name="Pangilinan J."/>
            <person name="Park H.-J."/>
            <person name="Ramirez L."/>
            <person name="Alfaro M."/>
            <person name="Sun H."/>
            <person name="Tritt A."/>
            <person name="Yoshinaga Y."/>
            <person name="Zwiers L.-H."/>
            <person name="Turgeon B."/>
            <person name="Goodwin S."/>
            <person name="Spatafora J."/>
            <person name="Crous P."/>
            <person name="Grigoriev I."/>
        </authorList>
    </citation>
    <scope>NUCLEOTIDE SEQUENCE</scope>
    <source>
        <strain evidence="2">CBS 107.79</strain>
    </source>
</reference>
<evidence type="ECO:0000256" key="1">
    <source>
        <dbReference type="SAM" id="MobiDB-lite"/>
    </source>
</evidence>
<organism evidence="2 3">
    <name type="scientific">Bimuria novae-zelandiae CBS 107.79</name>
    <dbReference type="NCBI Taxonomy" id="1447943"/>
    <lineage>
        <taxon>Eukaryota</taxon>
        <taxon>Fungi</taxon>
        <taxon>Dikarya</taxon>
        <taxon>Ascomycota</taxon>
        <taxon>Pezizomycotina</taxon>
        <taxon>Dothideomycetes</taxon>
        <taxon>Pleosporomycetidae</taxon>
        <taxon>Pleosporales</taxon>
        <taxon>Massarineae</taxon>
        <taxon>Didymosphaeriaceae</taxon>
        <taxon>Bimuria</taxon>
    </lineage>
</organism>
<evidence type="ECO:0000313" key="2">
    <source>
        <dbReference type="EMBL" id="KAF1975381.1"/>
    </source>
</evidence>
<accession>A0A6A5VE32</accession>
<protein>
    <submittedName>
        <fullName evidence="2">Uncharacterized protein</fullName>
    </submittedName>
</protein>
<gene>
    <name evidence="2" type="ORF">BU23DRAFT_566930</name>
</gene>
<evidence type="ECO:0000313" key="3">
    <source>
        <dbReference type="Proteomes" id="UP000800036"/>
    </source>
</evidence>
<keyword evidence="3" id="KW-1185">Reference proteome</keyword>
<sequence>MFVARSVGLSVLPAIVEQPTHQGVPVGGLSAPTHALIKCLKVYLTRRSILITASIFCARESRRAEQGLGAKELFSFSSSSSLTSSSSPSSPSLTPTSLSLLPSLSPSPFKSPTLLASEGLSISSTEPTCEIFDDRGVRGVNRGSDRGLD</sequence>
<dbReference type="AlphaFoldDB" id="A0A6A5VE32"/>
<feature type="region of interest" description="Disordered" evidence="1">
    <location>
        <begin position="78"/>
        <end position="98"/>
    </location>
</feature>